<dbReference type="GO" id="GO:0015252">
    <property type="term" value="F:proton channel activity"/>
    <property type="evidence" value="ECO:0007669"/>
    <property type="project" value="InterPro"/>
</dbReference>
<evidence type="ECO:0000256" key="1">
    <source>
        <dbReference type="ARBA" id="ARBA00004141"/>
    </source>
</evidence>
<dbReference type="KEGG" id="tsa:AciPR4_0854"/>
<evidence type="ECO:0000256" key="9">
    <source>
        <dbReference type="ARBA" id="ARBA00023065"/>
    </source>
</evidence>
<evidence type="ECO:0000256" key="10">
    <source>
        <dbReference type="ARBA" id="ARBA00023136"/>
    </source>
</evidence>
<evidence type="ECO:0000256" key="13">
    <source>
        <dbReference type="SAM" id="Phobius"/>
    </source>
</evidence>
<evidence type="ECO:0000256" key="11">
    <source>
        <dbReference type="ARBA" id="ARBA00023303"/>
    </source>
</evidence>
<gene>
    <name evidence="14" type="ordered locus">AciPR4_0854</name>
</gene>
<comment type="subcellular location">
    <subcellularLocation>
        <location evidence="1">Membrane</location>
        <topology evidence="1">Multi-pass membrane protein</topology>
    </subcellularLocation>
</comment>
<feature type="transmembrane region" description="Helical" evidence="13">
    <location>
        <begin position="107"/>
        <end position="126"/>
    </location>
</feature>
<dbReference type="InterPro" id="IPR010617">
    <property type="entry name" value="TMEM175-like"/>
</dbReference>
<evidence type="ECO:0000313" key="14">
    <source>
        <dbReference type="EMBL" id="ADV81687.1"/>
    </source>
</evidence>
<comment type="similarity">
    <text evidence="2">Belongs to the TMEM175 family.</text>
</comment>
<keyword evidence="10 13" id="KW-0472">Membrane</keyword>
<dbReference type="AlphaFoldDB" id="E8V747"/>
<evidence type="ECO:0000256" key="12">
    <source>
        <dbReference type="ARBA" id="ARBA00034430"/>
    </source>
</evidence>
<evidence type="ECO:0000256" key="3">
    <source>
        <dbReference type="ARBA" id="ARBA00022448"/>
    </source>
</evidence>
<dbReference type="OrthoDB" id="7626281at2"/>
<keyword evidence="4" id="KW-0633">Potassium transport</keyword>
<evidence type="ECO:0000256" key="8">
    <source>
        <dbReference type="ARBA" id="ARBA00022989"/>
    </source>
</evidence>
<keyword evidence="6" id="KW-0631">Potassium channel</keyword>
<evidence type="ECO:0000256" key="5">
    <source>
        <dbReference type="ARBA" id="ARBA00022692"/>
    </source>
</evidence>
<dbReference type="Pfam" id="PF06736">
    <property type="entry name" value="TMEM175"/>
    <property type="match status" value="1"/>
</dbReference>
<dbReference type="EMBL" id="CP002467">
    <property type="protein sequence ID" value="ADV81687.1"/>
    <property type="molecule type" value="Genomic_DNA"/>
</dbReference>
<keyword evidence="15" id="KW-1185">Reference proteome</keyword>
<dbReference type="STRING" id="401053.AciPR4_0854"/>
<name>E8V747_TERSS</name>
<reference evidence="14 15" key="1">
    <citation type="journal article" date="2012" name="Stand. Genomic Sci.">
        <title>Complete genome sequence of Terriglobus saanensis type strain SP1PR4(T), an Acidobacteria from tundra soil.</title>
        <authorList>
            <person name="Rawat S.R."/>
            <person name="Mannisto M.K."/>
            <person name="Starovoytov V."/>
            <person name="Goodwin L."/>
            <person name="Nolan M."/>
            <person name="Hauser L."/>
            <person name="Land M."/>
            <person name="Davenport K.W."/>
            <person name="Woyke T."/>
            <person name="Haggblom M.M."/>
        </authorList>
    </citation>
    <scope>NUCLEOTIDE SEQUENCE</scope>
    <source>
        <strain evidence="15">ATCC BAA-1853 / DSM 23119 / SP1PR4</strain>
    </source>
</reference>
<keyword evidence="9" id="KW-0406">Ion transport</keyword>
<evidence type="ECO:0000256" key="2">
    <source>
        <dbReference type="ARBA" id="ARBA00006920"/>
    </source>
</evidence>
<keyword evidence="7" id="KW-0630">Potassium</keyword>
<dbReference type="eggNOG" id="COG3548">
    <property type="taxonomic scope" value="Bacteria"/>
</dbReference>
<dbReference type="GO" id="GO:0005267">
    <property type="term" value="F:potassium channel activity"/>
    <property type="evidence" value="ECO:0007669"/>
    <property type="project" value="UniProtKB-KW"/>
</dbReference>
<dbReference type="RefSeq" id="WP_013567420.1">
    <property type="nucleotide sequence ID" value="NC_014963.1"/>
</dbReference>
<accession>E8V747</accession>
<protein>
    <recommendedName>
        <fullName evidence="16">Integral membrane protein</fullName>
    </recommendedName>
</protein>
<organism evidence="14 15">
    <name type="scientific">Terriglobus saanensis (strain ATCC BAA-1853 / DSM 23119 / SP1PR4)</name>
    <dbReference type="NCBI Taxonomy" id="401053"/>
    <lineage>
        <taxon>Bacteria</taxon>
        <taxon>Pseudomonadati</taxon>
        <taxon>Acidobacteriota</taxon>
        <taxon>Terriglobia</taxon>
        <taxon>Terriglobales</taxon>
        <taxon>Acidobacteriaceae</taxon>
        <taxon>Terriglobus</taxon>
    </lineage>
</organism>
<evidence type="ECO:0000256" key="7">
    <source>
        <dbReference type="ARBA" id="ARBA00022958"/>
    </source>
</evidence>
<dbReference type="GO" id="GO:0016020">
    <property type="term" value="C:membrane"/>
    <property type="evidence" value="ECO:0007669"/>
    <property type="project" value="UniProtKB-SubCell"/>
</dbReference>
<comment type="catalytic activity">
    <reaction evidence="12">
        <text>K(+)(in) = K(+)(out)</text>
        <dbReference type="Rhea" id="RHEA:29463"/>
        <dbReference type="ChEBI" id="CHEBI:29103"/>
    </reaction>
</comment>
<feature type="transmembrane region" description="Helical" evidence="13">
    <location>
        <begin position="43"/>
        <end position="62"/>
    </location>
</feature>
<keyword evidence="5 13" id="KW-0812">Transmembrane</keyword>
<evidence type="ECO:0000256" key="6">
    <source>
        <dbReference type="ARBA" id="ARBA00022826"/>
    </source>
</evidence>
<evidence type="ECO:0008006" key="16">
    <source>
        <dbReference type="Google" id="ProtNLM"/>
    </source>
</evidence>
<dbReference type="PANTHER" id="PTHR31462:SF5">
    <property type="entry name" value="ENDOSOMAL_LYSOSOMAL PROTON CHANNEL TMEM175"/>
    <property type="match status" value="1"/>
</dbReference>
<keyword evidence="3" id="KW-0813">Transport</keyword>
<evidence type="ECO:0000256" key="4">
    <source>
        <dbReference type="ARBA" id="ARBA00022538"/>
    </source>
</evidence>
<feature type="transmembrane region" description="Helical" evidence="13">
    <location>
        <begin position="74"/>
        <end position="95"/>
    </location>
</feature>
<evidence type="ECO:0000313" key="15">
    <source>
        <dbReference type="Proteomes" id="UP000006844"/>
    </source>
</evidence>
<keyword evidence="11" id="KW-0407">Ion channel</keyword>
<sequence length="205" mass="23218">MSATRSSSRLEAFSDGVIAVILTIMVLELHVPHENGVAGLWAIAPRFGIYLLSFLMVGIYWINHHELARRVETIDYRILWANLLFLFGLSVIPFFTDYIGEKHFDSFSTALYGCVMLFCALVFYVLRVTVMQKQRQLGTYAKADRAEAWKHKVSLVLYLIAIPLAFHNPRLSLAVNVLVTFVWIIPEVGTGTECIDSTTPQPHSR</sequence>
<dbReference type="PANTHER" id="PTHR31462">
    <property type="entry name" value="ENDOSOMAL/LYSOSOMAL POTASSIUM CHANNEL TMEM175"/>
    <property type="match status" value="1"/>
</dbReference>
<proteinExistence type="inferred from homology"/>
<feature type="transmembrane region" description="Helical" evidence="13">
    <location>
        <begin position="12"/>
        <end position="31"/>
    </location>
</feature>
<dbReference type="Proteomes" id="UP000006844">
    <property type="component" value="Chromosome"/>
</dbReference>
<dbReference type="HOGENOM" id="CLU_090238_1_0_0"/>
<keyword evidence="8 13" id="KW-1133">Transmembrane helix</keyword>